<reference evidence="1" key="1">
    <citation type="submission" date="2023-10" db="EMBL/GenBank/DDBJ databases">
        <authorList>
            <person name="Rodriguez Cubillos JULIANA M."/>
            <person name="De Vega J."/>
        </authorList>
    </citation>
    <scope>NUCLEOTIDE SEQUENCE</scope>
</reference>
<keyword evidence="2" id="KW-1185">Reference proteome</keyword>
<evidence type="ECO:0000313" key="1">
    <source>
        <dbReference type="EMBL" id="CAJ2666579.1"/>
    </source>
</evidence>
<evidence type="ECO:0000313" key="2">
    <source>
        <dbReference type="Proteomes" id="UP001177021"/>
    </source>
</evidence>
<dbReference type="Proteomes" id="UP001177021">
    <property type="component" value="Unassembled WGS sequence"/>
</dbReference>
<protein>
    <submittedName>
        <fullName evidence="1">Uncharacterized protein</fullName>
    </submittedName>
</protein>
<dbReference type="EMBL" id="CASHSV030000513">
    <property type="protein sequence ID" value="CAJ2666579.1"/>
    <property type="molecule type" value="Genomic_DNA"/>
</dbReference>
<organism evidence="1 2">
    <name type="scientific">Trifolium pratense</name>
    <name type="common">Red clover</name>
    <dbReference type="NCBI Taxonomy" id="57577"/>
    <lineage>
        <taxon>Eukaryota</taxon>
        <taxon>Viridiplantae</taxon>
        <taxon>Streptophyta</taxon>
        <taxon>Embryophyta</taxon>
        <taxon>Tracheophyta</taxon>
        <taxon>Spermatophyta</taxon>
        <taxon>Magnoliopsida</taxon>
        <taxon>eudicotyledons</taxon>
        <taxon>Gunneridae</taxon>
        <taxon>Pentapetalae</taxon>
        <taxon>rosids</taxon>
        <taxon>fabids</taxon>
        <taxon>Fabales</taxon>
        <taxon>Fabaceae</taxon>
        <taxon>Papilionoideae</taxon>
        <taxon>50 kb inversion clade</taxon>
        <taxon>NPAAA clade</taxon>
        <taxon>Hologalegina</taxon>
        <taxon>IRL clade</taxon>
        <taxon>Trifolieae</taxon>
        <taxon>Trifolium</taxon>
    </lineage>
</organism>
<gene>
    <name evidence="1" type="ORF">MILVUS5_LOCUS31357</name>
</gene>
<sequence>MAETLKFIYKYIHLFISLFLFLVVVNVYGKKKAHNFQRIPCPDHNKTLYCTLKNCYCA</sequence>
<accession>A0ACB0LDY6</accession>
<proteinExistence type="predicted"/>
<name>A0ACB0LDY6_TRIPR</name>
<comment type="caution">
    <text evidence="1">The sequence shown here is derived from an EMBL/GenBank/DDBJ whole genome shotgun (WGS) entry which is preliminary data.</text>
</comment>